<keyword evidence="2" id="KW-1185">Reference proteome</keyword>
<evidence type="ECO:0000313" key="1">
    <source>
        <dbReference type="EnsemblMetazoa" id="GMOY002712-PA"/>
    </source>
</evidence>
<dbReference type="EnsemblMetazoa" id="GMOY002712-RA">
    <property type="protein sequence ID" value="GMOY002712-PA"/>
    <property type="gene ID" value="GMOY002712"/>
</dbReference>
<dbReference type="VEuPathDB" id="VectorBase:GMOY002712"/>
<dbReference type="Proteomes" id="UP000092444">
    <property type="component" value="Unassembled WGS sequence"/>
</dbReference>
<proteinExistence type="predicted"/>
<dbReference type="AlphaFoldDB" id="A0A1B0FG56"/>
<reference evidence="1" key="1">
    <citation type="submission" date="2020-05" db="UniProtKB">
        <authorList>
            <consortium name="EnsemblMetazoa"/>
        </authorList>
    </citation>
    <scope>IDENTIFICATION</scope>
    <source>
        <strain evidence="1">Yale</strain>
    </source>
</reference>
<sequence length="175" mass="18613">MKIRATIALRTTNRRRCSNDLHRALSPQPYNRLHYHFLDDYVAAIVAVDVAAVAVDGDYDGDDDDAYDDCVVVATLTTSFDVAIAVDEVKFVVPLPPAIITVMLLPPVVVTPTPPMLSVTFTIDVPAAVAPPPPVPPPPPTPPPPIPPLPLLLTLPPMPPPAIAAPVATLSPMAW</sequence>
<evidence type="ECO:0000313" key="2">
    <source>
        <dbReference type="Proteomes" id="UP000092444"/>
    </source>
</evidence>
<protein>
    <submittedName>
        <fullName evidence="1">Uncharacterized protein</fullName>
    </submittedName>
</protein>
<accession>A0A1B0FG56</accession>
<organism evidence="1 2">
    <name type="scientific">Glossina morsitans morsitans</name>
    <name type="common">Savannah tsetse fly</name>
    <dbReference type="NCBI Taxonomy" id="37546"/>
    <lineage>
        <taxon>Eukaryota</taxon>
        <taxon>Metazoa</taxon>
        <taxon>Ecdysozoa</taxon>
        <taxon>Arthropoda</taxon>
        <taxon>Hexapoda</taxon>
        <taxon>Insecta</taxon>
        <taxon>Pterygota</taxon>
        <taxon>Neoptera</taxon>
        <taxon>Endopterygota</taxon>
        <taxon>Diptera</taxon>
        <taxon>Brachycera</taxon>
        <taxon>Muscomorpha</taxon>
        <taxon>Hippoboscoidea</taxon>
        <taxon>Glossinidae</taxon>
        <taxon>Glossina</taxon>
    </lineage>
</organism>
<dbReference type="EMBL" id="CCAG010006822">
    <property type="status" value="NOT_ANNOTATED_CDS"/>
    <property type="molecule type" value="Genomic_DNA"/>
</dbReference>
<name>A0A1B0FG56_GLOMM</name>